<dbReference type="SMART" id="SM00028">
    <property type="entry name" value="TPR"/>
    <property type="match status" value="2"/>
</dbReference>
<reference evidence="2" key="1">
    <citation type="submission" date="2021-01" db="EMBL/GenBank/DDBJ databases">
        <authorList>
            <person name="Corre E."/>
            <person name="Pelletier E."/>
            <person name="Niang G."/>
            <person name="Scheremetjew M."/>
            <person name="Finn R."/>
            <person name="Kale V."/>
            <person name="Holt S."/>
            <person name="Cochrane G."/>
            <person name="Meng A."/>
            <person name="Brown T."/>
            <person name="Cohen L."/>
        </authorList>
    </citation>
    <scope>NUCLEOTIDE SEQUENCE</scope>
    <source>
        <strain evidence="2">Grunow 1884</strain>
    </source>
</reference>
<protein>
    <recommendedName>
        <fullName evidence="3">MalT-like TPR region domain-containing protein</fullName>
    </recommendedName>
</protein>
<feature type="repeat" description="TPR" evidence="1">
    <location>
        <begin position="19"/>
        <end position="52"/>
    </location>
</feature>
<dbReference type="InterPro" id="IPR019734">
    <property type="entry name" value="TPR_rpt"/>
</dbReference>
<dbReference type="EMBL" id="HBGO01005266">
    <property type="protein sequence ID" value="CAD9324649.1"/>
    <property type="molecule type" value="Transcribed_RNA"/>
</dbReference>
<dbReference type="Pfam" id="PF13424">
    <property type="entry name" value="TPR_12"/>
    <property type="match status" value="1"/>
</dbReference>
<evidence type="ECO:0008006" key="3">
    <source>
        <dbReference type="Google" id="ProtNLM"/>
    </source>
</evidence>
<gene>
    <name evidence="2" type="ORF">OSIN01602_LOCUS2947</name>
</gene>
<evidence type="ECO:0000256" key="1">
    <source>
        <dbReference type="PROSITE-ProRule" id="PRU00339"/>
    </source>
</evidence>
<dbReference type="Gene3D" id="1.25.40.10">
    <property type="entry name" value="Tetratricopeptide repeat domain"/>
    <property type="match status" value="1"/>
</dbReference>
<dbReference type="InterPro" id="IPR011990">
    <property type="entry name" value="TPR-like_helical_dom_sf"/>
</dbReference>
<dbReference type="AlphaFoldDB" id="A0A7S1Z0M6"/>
<proteinExistence type="predicted"/>
<organism evidence="2">
    <name type="scientific">Trieres chinensis</name>
    <name type="common">Marine centric diatom</name>
    <name type="synonym">Odontella sinensis</name>
    <dbReference type="NCBI Taxonomy" id="1514140"/>
    <lineage>
        <taxon>Eukaryota</taxon>
        <taxon>Sar</taxon>
        <taxon>Stramenopiles</taxon>
        <taxon>Ochrophyta</taxon>
        <taxon>Bacillariophyta</taxon>
        <taxon>Mediophyceae</taxon>
        <taxon>Biddulphiophycidae</taxon>
        <taxon>Eupodiscales</taxon>
        <taxon>Parodontellaceae</taxon>
        <taxon>Trieres</taxon>
    </lineage>
</organism>
<sequence>MISGLRGLFRPAMSDEAKSYGIYALGNNYMEDRDWNKALKCFNEALVLQRKCLGEDDVITGRTLRQVGTCLMNLGEHFAALVALEEALYIHQKKHGEAHEGAAEIINDVWSLLHKKRLELNGTPDRVNMLRDMKKQKNKRALQSFLFKSVRGRGGNTFNTCISDEEGKDTARY</sequence>
<dbReference type="PROSITE" id="PS50005">
    <property type="entry name" value="TPR"/>
    <property type="match status" value="1"/>
</dbReference>
<keyword evidence="1" id="KW-0802">TPR repeat</keyword>
<accession>A0A7S1Z0M6</accession>
<name>A0A7S1Z0M6_TRICV</name>
<dbReference type="SUPFAM" id="SSF48452">
    <property type="entry name" value="TPR-like"/>
    <property type="match status" value="1"/>
</dbReference>
<evidence type="ECO:0000313" key="2">
    <source>
        <dbReference type="EMBL" id="CAD9324649.1"/>
    </source>
</evidence>